<dbReference type="InterPro" id="IPR025665">
    <property type="entry name" value="Beta-barrel_OMP_2"/>
</dbReference>
<feature type="domain" description="Outer membrane protein beta-barrel" evidence="2">
    <location>
        <begin position="90"/>
        <end position="239"/>
    </location>
</feature>
<protein>
    <submittedName>
        <fullName evidence="3">Outer membrane protein with beta-barrel domain</fullName>
    </submittedName>
</protein>
<dbReference type="Pfam" id="PF13568">
    <property type="entry name" value="OMP_b-brl_2"/>
    <property type="match status" value="1"/>
</dbReference>
<organism evidence="3 4">
    <name type="scientific">Sphingobacterium paludis</name>
    <dbReference type="NCBI Taxonomy" id="1476465"/>
    <lineage>
        <taxon>Bacteria</taxon>
        <taxon>Pseudomonadati</taxon>
        <taxon>Bacteroidota</taxon>
        <taxon>Sphingobacteriia</taxon>
        <taxon>Sphingobacteriales</taxon>
        <taxon>Sphingobacteriaceae</taxon>
        <taxon>Sphingobacterium</taxon>
    </lineage>
</organism>
<keyword evidence="1" id="KW-0732">Signal</keyword>
<evidence type="ECO:0000259" key="2">
    <source>
        <dbReference type="Pfam" id="PF13568"/>
    </source>
</evidence>
<accession>A0A4R7D2V0</accession>
<dbReference type="AlphaFoldDB" id="A0A4R7D2V0"/>
<comment type="caution">
    <text evidence="3">The sequence shown here is derived from an EMBL/GenBank/DDBJ whole genome shotgun (WGS) entry which is preliminary data.</text>
</comment>
<sequence length="263" mass="30284">MKNTFTRYMLSSFMVALLSITLVSAQEDTSDSTENRHMDFEPTIGKKDYDDRGKVIQYPRFFGGLTFTRIDWGFSRLIDNGSFTLSPENQPLDYGRASNFGFDVAQVGLRFTDMFKVYVSTGFEWNYLRLKNDVILDTDAVPLTFVESETDYKRNVFTSTYLRLPLTFEFRSRKNRHGDRAKIAVGAMTGILLKGTQRLRSDEFGKQKFRDNYNLASFQYGAFARVGYGSMGLFAKYYLNDMFENSPNQQSLNNFTFGLTLGF</sequence>
<evidence type="ECO:0000256" key="1">
    <source>
        <dbReference type="SAM" id="SignalP"/>
    </source>
</evidence>
<gene>
    <name evidence="3" type="ORF">B0I21_104241</name>
</gene>
<evidence type="ECO:0000313" key="3">
    <source>
        <dbReference type="EMBL" id="TDS13914.1"/>
    </source>
</evidence>
<dbReference type="RefSeq" id="WP_243836007.1">
    <property type="nucleotide sequence ID" value="NZ_SNZV01000004.1"/>
</dbReference>
<feature type="chain" id="PRO_5020791621" evidence="1">
    <location>
        <begin position="26"/>
        <end position="263"/>
    </location>
</feature>
<name>A0A4R7D2V0_9SPHI</name>
<proteinExistence type="predicted"/>
<evidence type="ECO:0000313" key="4">
    <source>
        <dbReference type="Proteomes" id="UP000294752"/>
    </source>
</evidence>
<reference evidence="3 4" key="1">
    <citation type="submission" date="2019-03" db="EMBL/GenBank/DDBJ databases">
        <title>Genomic Encyclopedia of Type Strains, Phase III (KMG-III): the genomes of soil and plant-associated and newly described type strains.</title>
        <authorList>
            <person name="Whitman W."/>
        </authorList>
    </citation>
    <scope>NUCLEOTIDE SEQUENCE [LARGE SCALE GENOMIC DNA]</scope>
    <source>
        <strain evidence="3 4">CGMCC 1.12801</strain>
    </source>
</reference>
<feature type="signal peptide" evidence="1">
    <location>
        <begin position="1"/>
        <end position="25"/>
    </location>
</feature>
<dbReference type="EMBL" id="SNZV01000004">
    <property type="protein sequence ID" value="TDS13914.1"/>
    <property type="molecule type" value="Genomic_DNA"/>
</dbReference>
<dbReference type="Proteomes" id="UP000294752">
    <property type="component" value="Unassembled WGS sequence"/>
</dbReference>
<keyword evidence="4" id="KW-1185">Reference proteome</keyword>